<reference evidence="1 2" key="1">
    <citation type="submission" date="2023-02" db="EMBL/GenBank/DDBJ databases">
        <title>Devosia algicola sp. nov., isolated from the phycosphere of marine algae.</title>
        <authorList>
            <person name="Kim J.M."/>
            <person name="Lee J.K."/>
            <person name="Choi B.J."/>
            <person name="Bayburt H."/>
            <person name="Jeon C.O."/>
        </authorList>
    </citation>
    <scope>NUCLEOTIDE SEQUENCE [LARGE SCALE GENOMIC DNA]</scope>
    <source>
        <strain evidence="1 2">G20-9</strain>
    </source>
</reference>
<evidence type="ECO:0000313" key="2">
    <source>
        <dbReference type="Proteomes" id="UP001220530"/>
    </source>
</evidence>
<name>A0ABY7YNV3_9HYPH</name>
<accession>A0ABY7YNV3</accession>
<dbReference type="RefSeq" id="WP_282219401.1">
    <property type="nucleotide sequence ID" value="NZ_CP118246.1"/>
</dbReference>
<dbReference type="EMBL" id="CP118246">
    <property type="protein sequence ID" value="WDR02999.1"/>
    <property type="molecule type" value="Genomic_DNA"/>
</dbReference>
<organism evidence="1 2">
    <name type="scientific">Devosia algicola</name>
    <dbReference type="NCBI Taxonomy" id="3026418"/>
    <lineage>
        <taxon>Bacteria</taxon>
        <taxon>Pseudomonadati</taxon>
        <taxon>Pseudomonadota</taxon>
        <taxon>Alphaproteobacteria</taxon>
        <taxon>Hyphomicrobiales</taxon>
        <taxon>Devosiaceae</taxon>
        <taxon>Devosia</taxon>
    </lineage>
</organism>
<evidence type="ECO:0000313" key="1">
    <source>
        <dbReference type="EMBL" id="WDR02999.1"/>
    </source>
</evidence>
<dbReference type="Proteomes" id="UP001220530">
    <property type="component" value="Chromosome"/>
</dbReference>
<keyword evidence="2" id="KW-1185">Reference proteome</keyword>
<gene>
    <name evidence="1" type="ORF">PSQ19_01930</name>
</gene>
<proteinExistence type="predicted"/>
<sequence>MARSVSASTVSSSLAVVGISPDSIRRRFSETAGSATGAKLEAIGVARNFFPTTGGNEWLVLRNCQLQIVGGIERHERFGRVDQCLGFGGRLDVIPIAQDTIPRKHVGQRLGGVGTQNRWHCKRSPCHCHGPE</sequence>
<protein>
    <submittedName>
        <fullName evidence="1">Uncharacterized protein</fullName>
    </submittedName>
</protein>